<dbReference type="EnsemblMetazoa" id="AALFPA23_024855.R37044">
    <property type="protein sequence ID" value="AALFPA23_024855.P37044"/>
    <property type="gene ID" value="AALFPA23_024855"/>
</dbReference>
<keyword evidence="3" id="KW-0378">Hydrolase</keyword>
<dbReference type="SMART" id="SM00892">
    <property type="entry name" value="Endonuclease_NS"/>
    <property type="match status" value="1"/>
</dbReference>
<organism evidence="5 6">
    <name type="scientific">Aedes albopictus</name>
    <name type="common">Asian tiger mosquito</name>
    <name type="synonym">Stegomyia albopicta</name>
    <dbReference type="NCBI Taxonomy" id="7160"/>
    <lineage>
        <taxon>Eukaryota</taxon>
        <taxon>Metazoa</taxon>
        <taxon>Ecdysozoa</taxon>
        <taxon>Arthropoda</taxon>
        <taxon>Hexapoda</taxon>
        <taxon>Insecta</taxon>
        <taxon>Pterygota</taxon>
        <taxon>Neoptera</taxon>
        <taxon>Endopterygota</taxon>
        <taxon>Diptera</taxon>
        <taxon>Nematocera</taxon>
        <taxon>Culicoidea</taxon>
        <taxon>Culicidae</taxon>
        <taxon>Culicinae</taxon>
        <taxon>Aedini</taxon>
        <taxon>Aedes</taxon>
        <taxon>Stegomyia</taxon>
    </lineage>
</organism>
<feature type="domain" description="DNA/RNA non-specific endonuclease/pyrophosphatase/phosphodiesterase" evidence="4">
    <location>
        <begin position="166"/>
        <end position="402"/>
    </location>
</feature>
<keyword evidence="6" id="KW-1185">Reference proteome</keyword>
<evidence type="ECO:0000313" key="5">
    <source>
        <dbReference type="EnsemblMetazoa" id="AALFPA23_024855.P37044"/>
    </source>
</evidence>
<keyword evidence="2" id="KW-0540">Nuclease</keyword>
<comment type="similarity">
    <text evidence="1">Belongs to the DNA/RNA non-specific endonuclease family.</text>
</comment>
<evidence type="ECO:0000256" key="2">
    <source>
        <dbReference type="ARBA" id="ARBA00022722"/>
    </source>
</evidence>
<dbReference type="InterPro" id="IPR040255">
    <property type="entry name" value="Non-specific_endonuclease"/>
</dbReference>
<dbReference type="Proteomes" id="UP000069940">
    <property type="component" value="Unassembled WGS sequence"/>
</dbReference>
<reference evidence="5" key="2">
    <citation type="submission" date="2025-05" db="UniProtKB">
        <authorList>
            <consortium name="EnsemblMetazoa"/>
        </authorList>
    </citation>
    <scope>IDENTIFICATION</scope>
    <source>
        <strain evidence="5">Foshan</strain>
    </source>
</reference>
<keyword evidence="3" id="KW-0255">Endonuclease</keyword>
<dbReference type="RefSeq" id="XP_019536906.3">
    <property type="nucleotide sequence ID" value="XM_019681361.3"/>
</dbReference>
<dbReference type="PANTHER" id="PTHR13966:SF17">
    <property type="entry name" value="ENDONUCLEASE-RELATED"/>
    <property type="match status" value="1"/>
</dbReference>
<protein>
    <recommendedName>
        <fullName evidence="4">DNA/RNA non-specific endonuclease/pyrophosphatase/phosphodiesterase domain-containing protein</fullName>
    </recommendedName>
</protein>
<accession>A0ABM2A684</accession>
<reference evidence="6" key="1">
    <citation type="journal article" date="2015" name="Proc. Natl. Acad. Sci. U.S.A.">
        <title>Genome sequence of the Asian Tiger mosquito, Aedes albopictus, reveals insights into its biology, genetics, and evolution.</title>
        <authorList>
            <person name="Chen X.G."/>
            <person name="Jiang X."/>
            <person name="Gu J."/>
            <person name="Xu M."/>
            <person name="Wu Y."/>
            <person name="Deng Y."/>
            <person name="Zhang C."/>
            <person name="Bonizzoni M."/>
            <person name="Dermauw W."/>
            <person name="Vontas J."/>
            <person name="Armbruster P."/>
            <person name="Huang X."/>
            <person name="Yang Y."/>
            <person name="Zhang H."/>
            <person name="He W."/>
            <person name="Peng H."/>
            <person name="Liu Y."/>
            <person name="Wu K."/>
            <person name="Chen J."/>
            <person name="Lirakis M."/>
            <person name="Topalis P."/>
            <person name="Van Leeuwen T."/>
            <person name="Hall A.B."/>
            <person name="Jiang X."/>
            <person name="Thorpe C."/>
            <person name="Mueller R.L."/>
            <person name="Sun C."/>
            <person name="Waterhouse R.M."/>
            <person name="Yan G."/>
            <person name="Tu Z.J."/>
            <person name="Fang X."/>
            <person name="James A.A."/>
        </authorList>
    </citation>
    <scope>NUCLEOTIDE SEQUENCE [LARGE SCALE GENOMIC DNA]</scope>
    <source>
        <strain evidence="6">Foshan</strain>
    </source>
</reference>
<proteinExistence type="inferred from homology"/>
<name>A0ABM2A684_AEDAL</name>
<dbReference type="PANTHER" id="PTHR13966">
    <property type="entry name" value="ENDONUCLEASE RELATED"/>
    <property type="match status" value="1"/>
</dbReference>
<evidence type="ECO:0000256" key="1">
    <source>
        <dbReference type="ARBA" id="ARBA00010052"/>
    </source>
</evidence>
<dbReference type="InterPro" id="IPR001604">
    <property type="entry name" value="Endo_G_ENPP1-like_dom"/>
</dbReference>
<evidence type="ECO:0000259" key="4">
    <source>
        <dbReference type="SMART" id="SM00892"/>
    </source>
</evidence>
<sequence length="420" mass="47895">MAKMAKSVKTQVMLAVCLVFAVEQYSVAANVLFRRFFIVSAIERNCILPLKPDWSFFSPLIFSLDGTLISTESVSDEAEDITLAVGDEVLLSCAPNYFREFSSEKVLRAKCKKDKTLVVDGQDKNFISELFCEARSIEEIIVPVRGCPSNARSIEYGYTNPVNSRSYILGEACYDVKRGQTLFVHTKIRSGTNTVEALALKTANNAEYFRREHPTSRYKVELNKALNINDHAERFKGVFGNKNIPKIEARRYVNEDLLTHKQYQSVLKLAWNYQIVKDLSLLENFDNLVDDIADLDAKEVEIYTGAHGVLSLKDKNNHNVDVYLKENRFPVPKFHWTVVRSESRAVAFAVFNKAQLTDAEREKDSFCNSICDQLTWISTLRENSSYSKPQLGYVLCCELNEFRRTIKEMPPLNGIKEVLK</sequence>
<evidence type="ECO:0000256" key="3">
    <source>
        <dbReference type="ARBA" id="ARBA00022759"/>
    </source>
</evidence>
<dbReference type="InterPro" id="IPR044925">
    <property type="entry name" value="His-Me_finger_sf"/>
</dbReference>
<dbReference type="SUPFAM" id="SSF54060">
    <property type="entry name" value="His-Me finger endonucleases"/>
    <property type="match status" value="1"/>
</dbReference>
<evidence type="ECO:0000313" key="6">
    <source>
        <dbReference type="Proteomes" id="UP000069940"/>
    </source>
</evidence>
<dbReference type="GeneID" id="109408129"/>